<evidence type="ECO:0000259" key="1">
    <source>
        <dbReference type="Pfam" id="PF17661"/>
    </source>
</evidence>
<reference evidence="2" key="2">
    <citation type="submission" date="2025-09" db="UniProtKB">
        <authorList>
            <consortium name="Ensembl"/>
        </authorList>
    </citation>
    <scope>IDENTIFICATION</scope>
</reference>
<dbReference type="Ensembl" id="ENSPCOT00000000637.1">
    <property type="protein sequence ID" value="ENSPCOP00000000236.1"/>
    <property type="gene ID" value="ENSPCOG00000000546.1"/>
</dbReference>
<dbReference type="OMA" id="YILQFTH"/>
<name>A0A2K6EET7_PROCO</name>
<protein>
    <recommendedName>
        <fullName evidence="1">DUF5523 domain-containing protein</fullName>
    </recommendedName>
</protein>
<dbReference type="Pfam" id="PF17661">
    <property type="entry name" value="DUF5523"/>
    <property type="match status" value="1"/>
</dbReference>
<evidence type="ECO:0000313" key="2">
    <source>
        <dbReference type="Ensembl" id="ENSPCOP00000000236.1"/>
    </source>
</evidence>
<feature type="domain" description="DUF5523" evidence="1">
    <location>
        <begin position="15"/>
        <end position="156"/>
    </location>
</feature>
<dbReference type="InterPro" id="IPR041510">
    <property type="entry name" value="DUF5523"/>
</dbReference>
<dbReference type="AlphaFoldDB" id="A0A2K6EET7"/>
<keyword evidence="3" id="KW-1185">Reference proteome</keyword>
<sequence length="162" mass="18693">FFLQMSEETDNVVAAKVIDEHLQKDLRAEENRNIVNMLRGKVREKFKNAKINQGEKSSTQHIDKVCQCSKVNNFFSLLLKTALWNSTYILQFTHFDYSKHFSLGANLQNVAESQDEDFMEKVIFTDLLEVKAAEYEDDQEQIKKQQANIFVPSSSPGNVLLQ</sequence>
<dbReference type="Proteomes" id="UP000233160">
    <property type="component" value="Unassembled WGS sequence"/>
</dbReference>
<organism evidence="2 3">
    <name type="scientific">Propithecus coquereli</name>
    <name type="common">Coquerel's sifaka</name>
    <name type="synonym">Propithecus verreauxi coquereli</name>
    <dbReference type="NCBI Taxonomy" id="379532"/>
    <lineage>
        <taxon>Eukaryota</taxon>
        <taxon>Metazoa</taxon>
        <taxon>Chordata</taxon>
        <taxon>Craniata</taxon>
        <taxon>Vertebrata</taxon>
        <taxon>Euteleostomi</taxon>
        <taxon>Mammalia</taxon>
        <taxon>Eutheria</taxon>
        <taxon>Euarchontoglires</taxon>
        <taxon>Primates</taxon>
        <taxon>Strepsirrhini</taxon>
        <taxon>Lemuriformes</taxon>
        <taxon>Indriidae</taxon>
        <taxon>Propithecus</taxon>
    </lineage>
</organism>
<reference evidence="2" key="1">
    <citation type="submission" date="2025-08" db="UniProtKB">
        <authorList>
            <consortium name="Ensembl"/>
        </authorList>
    </citation>
    <scope>IDENTIFICATION</scope>
</reference>
<proteinExistence type="predicted"/>
<accession>A0A2K6EET7</accession>
<evidence type="ECO:0000313" key="3">
    <source>
        <dbReference type="Proteomes" id="UP000233160"/>
    </source>
</evidence>
<dbReference type="GeneTree" id="ENSGT00940000164312"/>
<dbReference type="STRING" id="379532.ENSPCOP00000000236"/>